<feature type="domain" description="Signal transduction histidine kinase subgroup 3 dimerisation and phosphoacceptor" evidence="10">
    <location>
        <begin position="83"/>
        <end position="151"/>
    </location>
</feature>
<dbReference type="PANTHER" id="PTHR24421">
    <property type="entry name" value="NITRATE/NITRITE SENSOR PROTEIN NARX-RELATED"/>
    <property type="match status" value="1"/>
</dbReference>
<dbReference type="InterPro" id="IPR011712">
    <property type="entry name" value="Sig_transdc_His_kin_sub3_dim/P"/>
</dbReference>
<reference evidence="11 12" key="1">
    <citation type="submission" date="2018-01" db="EMBL/GenBank/DDBJ databases">
        <title>Cryobacterium sp. nov., from glaciers in China.</title>
        <authorList>
            <person name="Liu Q."/>
            <person name="Xin Y.-H."/>
        </authorList>
    </citation>
    <scope>NUCLEOTIDE SEQUENCE [LARGE SCALE GENOMIC DNA]</scope>
    <source>
        <strain evidence="11 12">TMN-42</strain>
    </source>
</reference>
<keyword evidence="12" id="KW-1185">Reference proteome</keyword>
<keyword evidence="7" id="KW-0067">ATP-binding</keyword>
<dbReference type="PANTHER" id="PTHR24421:SF10">
    <property type="entry name" value="NITRATE_NITRITE SENSOR PROTEIN NARQ"/>
    <property type="match status" value="1"/>
</dbReference>
<evidence type="ECO:0000256" key="5">
    <source>
        <dbReference type="ARBA" id="ARBA00022741"/>
    </source>
</evidence>
<sequence>MTLGERPARRSRAAPLAIAALTAVLLVSVTFGVTGALAVSLPIGIIAATVTISVWALVTLRAERDAHEAALTEWAASSAVAVERLQIARDLHDIVSHGLGLITVRAATAKHLDDHGESRATLLQALGDIETASREATVELRRMLGVLRRTDDPAPRLPVDSLESLPGLIAGATRNGLAVVFDGGNLGDVSPGVQLAITVIVREALANTLRHSGPTAVRVRLVRSGSVITLTVTDVGSTPAWLAVPGAGQGLVGLRERTQSLGGTLVAEPHGRGFRLEARLPDRDEP</sequence>
<evidence type="ECO:0000256" key="9">
    <source>
        <dbReference type="SAM" id="Phobius"/>
    </source>
</evidence>
<organism evidence="11 12">
    <name type="scientific">Cryobacterium zongtaii</name>
    <dbReference type="NCBI Taxonomy" id="1259217"/>
    <lineage>
        <taxon>Bacteria</taxon>
        <taxon>Bacillati</taxon>
        <taxon>Actinomycetota</taxon>
        <taxon>Actinomycetes</taxon>
        <taxon>Micrococcales</taxon>
        <taxon>Microbacteriaceae</taxon>
        <taxon>Cryobacterium</taxon>
    </lineage>
</organism>
<dbReference type="CDD" id="cd16917">
    <property type="entry name" value="HATPase_UhpB-NarQ-NarX-like"/>
    <property type="match status" value="1"/>
</dbReference>
<dbReference type="Pfam" id="PF07730">
    <property type="entry name" value="HisKA_3"/>
    <property type="match status" value="1"/>
</dbReference>
<dbReference type="Proteomes" id="UP000237340">
    <property type="component" value="Unassembled WGS sequence"/>
</dbReference>
<evidence type="ECO:0000313" key="11">
    <source>
        <dbReference type="EMBL" id="POH60878.1"/>
    </source>
</evidence>
<comment type="caution">
    <text evidence="11">The sequence shown here is derived from an EMBL/GenBank/DDBJ whole genome shotgun (WGS) entry which is preliminary data.</text>
</comment>
<keyword evidence="6 11" id="KW-0418">Kinase</keyword>
<dbReference type="EC" id="2.7.13.3" evidence="2"/>
<dbReference type="Gene3D" id="3.30.565.10">
    <property type="entry name" value="Histidine kinase-like ATPase, C-terminal domain"/>
    <property type="match status" value="1"/>
</dbReference>
<keyword evidence="4" id="KW-0808">Transferase</keyword>
<dbReference type="GO" id="GO:0005524">
    <property type="term" value="F:ATP binding"/>
    <property type="evidence" value="ECO:0007669"/>
    <property type="project" value="UniProtKB-KW"/>
</dbReference>
<keyword evidence="3" id="KW-0597">Phosphoprotein</keyword>
<evidence type="ECO:0000256" key="3">
    <source>
        <dbReference type="ARBA" id="ARBA00022553"/>
    </source>
</evidence>
<dbReference type="GO" id="GO:0016020">
    <property type="term" value="C:membrane"/>
    <property type="evidence" value="ECO:0007669"/>
    <property type="project" value="InterPro"/>
</dbReference>
<evidence type="ECO:0000256" key="1">
    <source>
        <dbReference type="ARBA" id="ARBA00000085"/>
    </source>
</evidence>
<dbReference type="InterPro" id="IPR036890">
    <property type="entry name" value="HATPase_C_sf"/>
</dbReference>
<dbReference type="EMBL" id="PPXD01000030">
    <property type="protein sequence ID" value="POH60878.1"/>
    <property type="molecule type" value="Genomic_DNA"/>
</dbReference>
<keyword evidence="5" id="KW-0547">Nucleotide-binding</keyword>
<dbReference type="RefSeq" id="WP_103461996.1">
    <property type="nucleotide sequence ID" value="NZ_PPXD01000030.1"/>
</dbReference>
<evidence type="ECO:0000313" key="12">
    <source>
        <dbReference type="Proteomes" id="UP000237340"/>
    </source>
</evidence>
<proteinExistence type="predicted"/>
<dbReference type="GO" id="GO:0046983">
    <property type="term" value="F:protein dimerization activity"/>
    <property type="evidence" value="ECO:0007669"/>
    <property type="project" value="InterPro"/>
</dbReference>
<evidence type="ECO:0000256" key="8">
    <source>
        <dbReference type="ARBA" id="ARBA00023012"/>
    </source>
</evidence>
<keyword evidence="8" id="KW-0902">Two-component regulatory system</keyword>
<gene>
    <name evidence="11" type="ORF">C3B61_18780</name>
</gene>
<evidence type="ECO:0000256" key="7">
    <source>
        <dbReference type="ARBA" id="ARBA00022840"/>
    </source>
</evidence>
<dbReference type="GO" id="GO:0000155">
    <property type="term" value="F:phosphorelay sensor kinase activity"/>
    <property type="evidence" value="ECO:0007669"/>
    <property type="project" value="InterPro"/>
</dbReference>
<keyword evidence="9" id="KW-0812">Transmembrane</keyword>
<dbReference type="InterPro" id="IPR050482">
    <property type="entry name" value="Sensor_HK_TwoCompSys"/>
</dbReference>
<evidence type="ECO:0000256" key="6">
    <source>
        <dbReference type="ARBA" id="ARBA00022777"/>
    </source>
</evidence>
<feature type="transmembrane region" description="Helical" evidence="9">
    <location>
        <begin position="12"/>
        <end position="33"/>
    </location>
</feature>
<dbReference type="AlphaFoldDB" id="A0A2S3Z6V7"/>
<comment type="catalytic activity">
    <reaction evidence="1">
        <text>ATP + protein L-histidine = ADP + protein N-phospho-L-histidine.</text>
        <dbReference type="EC" id="2.7.13.3"/>
    </reaction>
</comment>
<keyword evidence="9" id="KW-1133">Transmembrane helix</keyword>
<evidence type="ECO:0000256" key="4">
    <source>
        <dbReference type="ARBA" id="ARBA00022679"/>
    </source>
</evidence>
<accession>A0A2S3Z6V7</accession>
<dbReference type="Gene3D" id="1.20.5.1930">
    <property type="match status" value="1"/>
</dbReference>
<evidence type="ECO:0000259" key="10">
    <source>
        <dbReference type="Pfam" id="PF07730"/>
    </source>
</evidence>
<dbReference type="SUPFAM" id="SSF55874">
    <property type="entry name" value="ATPase domain of HSP90 chaperone/DNA topoisomerase II/histidine kinase"/>
    <property type="match status" value="1"/>
</dbReference>
<keyword evidence="9" id="KW-0472">Membrane</keyword>
<evidence type="ECO:0000256" key="2">
    <source>
        <dbReference type="ARBA" id="ARBA00012438"/>
    </source>
</evidence>
<name>A0A2S3Z6V7_9MICO</name>
<protein>
    <recommendedName>
        <fullName evidence="2">histidine kinase</fullName>
        <ecNumber evidence="2">2.7.13.3</ecNumber>
    </recommendedName>
</protein>
<feature type="transmembrane region" description="Helical" evidence="9">
    <location>
        <begin position="39"/>
        <end position="58"/>
    </location>
</feature>